<feature type="compositionally biased region" description="Acidic residues" evidence="1">
    <location>
        <begin position="107"/>
        <end position="124"/>
    </location>
</feature>
<dbReference type="AlphaFoldDB" id="A0A7W9PXL0"/>
<dbReference type="PROSITE" id="PS51257">
    <property type="entry name" value="PROKAR_LIPOPROTEIN"/>
    <property type="match status" value="1"/>
</dbReference>
<gene>
    <name evidence="3" type="ORF">FHS34_005315</name>
</gene>
<proteinExistence type="predicted"/>
<feature type="compositionally biased region" description="Low complexity" evidence="1">
    <location>
        <begin position="28"/>
        <end position="45"/>
    </location>
</feature>
<comment type="caution">
    <text evidence="3">The sequence shown here is derived from an EMBL/GenBank/DDBJ whole genome shotgun (WGS) entry which is preliminary data.</text>
</comment>
<evidence type="ECO:0000313" key="3">
    <source>
        <dbReference type="EMBL" id="MBB5929824.1"/>
    </source>
</evidence>
<dbReference type="Proteomes" id="UP000585836">
    <property type="component" value="Unassembled WGS sequence"/>
</dbReference>
<evidence type="ECO:0000256" key="2">
    <source>
        <dbReference type="SAM" id="SignalP"/>
    </source>
</evidence>
<evidence type="ECO:0008006" key="5">
    <source>
        <dbReference type="Google" id="ProtNLM"/>
    </source>
</evidence>
<feature type="region of interest" description="Disordered" evidence="1">
    <location>
        <begin position="28"/>
        <end position="152"/>
    </location>
</feature>
<organism evidence="3 4">
    <name type="scientific">Streptomyces echinatus</name>
    <dbReference type="NCBI Taxonomy" id="67293"/>
    <lineage>
        <taxon>Bacteria</taxon>
        <taxon>Bacillati</taxon>
        <taxon>Actinomycetota</taxon>
        <taxon>Actinomycetes</taxon>
        <taxon>Kitasatosporales</taxon>
        <taxon>Streptomycetaceae</taxon>
        <taxon>Streptomyces</taxon>
    </lineage>
</organism>
<reference evidence="3 4" key="1">
    <citation type="submission" date="2020-08" db="EMBL/GenBank/DDBJ databases">
        <title>Genomic Encyclopedia of Type Strains, Phase III (KMG-III): the genomes of soil and plant-associated and newly described type strains.</title>
        <authorList>
            <person name="Whitman W."/>
        </authorList>
    </citation>
    <scope>NUCLEOTIDE SEQUENCE [LARGE SCALE GENOMIC DNA]</scope>
    <source>
        <strain evidence="3 4">CECT 3313</strain>
    </source>
</reference>
<accession>A0A7W9PXL0</accession>
<evidence type="ECO:0000256" key="1">
    <source>
        <dbReference type="SAM" id="MobiDB-lite"/>
    </source>
</evidence>
<dbReference type="RefSeq" id="WP_184969704.1">
    <property type="nucleotide sequence ID" value="NZ_BAAAWF010000049.1"/>
</dbReference>
<protein>
    <recommendedName>
        <fullName evidence="5">Lipoprotein</fullName>
    </recommendedName>
</protein>
<feature type="chain" id="PRO_5039257113" description="Lipoprotein" evidence="2">
    <location>
        <begin position="28"/>
        <end position="245"/>
    </location>
</feature>
<name>A0A7W9PXL0_9ACTN</name>
<evidence type="ECO:0000313" key="4">
    <source>
        <dbReference type="Proteomes" id="UP000585836"/>
    </source>
</evidence>
<feature type="signal peptide" evidence="2">
    <location>
        <begin position="1"/>
        <end position="27"/>
    </location>
</feature>
<dbReference type="EMBL" id="JACHJK010000010">
    <property type="protein sequence ID" value="MBB5929824.1"/>
    <property type="molecule type" value="Genomic_DNA"/>
</dbReference>
<keyword evidence="2" id="KW-0732">Signal</keyword>
<sequence length="245" mass="26047">MKTRMRRYAVAALLVGCCSLVSCGTQGADAARSAPSAPRTASAADGECFVEDAPQATEDDQGSSDTTSDDQGLPDTTSDDQGLPDTTSDDQGLPDTTSDDQALPDTTSDDDQELPDTTTDDQELPDTTSDDQGPPEGDTTEDGVGVPDAGPHRWFSMTRDFRGYLKSGAPKADAAIAAHVERVCVRMPEAGGRTKAYVWADYGVWDDAQLDRVVRVFARWRLSGYGDHGHVTVLAPAKITAEGSW</sequence>
<feature type="compositionally biased region" description="Polar residues" evidence="1">
    <location>
        <begin position="74"/>
        <end position="106"/>
    </location>
</feature>
<keyword evidence="4" id="KW-1185">Reference proteome</keyword>